<reference evidence="2 3" key="1">
    <citation type="submission" date="2013-01" db="EMBL/GenBank/DDBJ databases">
        <authorList>
            <person name="Fiebig A."/>
            <person name="Goeker M."/>
            <person name="Klenk H.-P.P."/>
        </authorList>
    </citation>
    <scope>NUCLEOTIDE SEQUENCE [LARGE SCALE GENOMIC DNA]</scope>
    <source>
        <strain evidence="2 3">DSM 17069</strain>
    </source>
</reference>
<dbReference type="Proteomes" id="UP000030021">
    <property type="component" value="Unassembled WGS sequence"/>
</dbReference>
<dbReference type="InterPro" id="IPR027463">
    <property type="entry name" value="AcrB_DN_DC_subdom"/>
</dbReference>
<dbReference type="Gene3D" id="3.30.70.1430">
    <property type="entry name" value="Multidrug efflux transporter AcrB pore domain"/>
    <property type="match status" value="2"/>
</dbReference>
<feature type="transmembrane region" description="Helical" evidence="1">
    <location>
        <begin position="339"/>
        <end position="356"/>
    </location>
</feature>
<dbReference type="AlphaFoldDB" id="A0A0A0HI23"/>
<evidence type="ECO:0000313" key="3">
    <source>
        <dbReference type="Proteomes" id="UP000030021"/>
    </source>
</evidence>
<evidence type="ECO:0000256" key="1">
    <source>
        <dbReference type="SAM" id="Phobius"/>
    </source>
</evidence>
<dbReference type="PANTHER" id="PTHR32063">
    <property type="match status" value="1"/>
</dbReference>
<dbReference type="HOGENOM" id="CLU_002755_1_2_5"/>
<accession>A0A0A0HI23</accession>
<feature type="transmembrane region" description="Helical" evidence="1">
    <location>
        <begin position="518"/>
        <end position="540"/>
    </location>
</feature>
<dbReference type="OrthoDB" id="9798415at2"/>
<name>A0A0A0HI23_9RHOB</name>
<feature type="transmembrane region" description="Helical" evidence="1">
    <location>
        <begin position="431"/>
        <end position="451"/>
    </location>
</feature>
<dbReference type="Pfam" id="PF00873">
    <property type="entry name" value="ACR_tran"/>
    <property type="match status" value="1"/>
</dbReference>
<organism evidence="2 3">
    <name type="scientific">Roseovarius mucosus DSM 17069</name>
    <dbReference type="NCBI Taxonomy" id="1288298"/>
    <lineage>
        <taxon>Bacteria</taxon>
        <taxon>Pseudomonadati</taxon>
        <taxon>Pseudomonadota</taxon>
        <taxon>Alphaproteobacteria</taxon>
        <taxon>Rhodobacterales</taxon>
        <taxon>Roseobacteraceae</taxon>
        <taxon>Roseovarius</taxon>
    </lineage>
</organism>
<feature type="transmembrane region" description="Helical" evidence="1">
    <location>
        <begin position="907"/>
        <end position="928"/>
    </location>
</feature>
<feature type="transmembrane region" description="Helical" evidence="1">
    <location>
        <begin position="956"/>
        <end position="974"/>
    </location>
</feature>
<evidence type="ECO:0000313" key="2">
    <source>
        <dbReference type="EMBL" id="KGM87437.1"/>
    </source>
</evidence>
<comment type="caution">
    <text evidence="2">The sequence shown here is derived from an EMBL/GenBank/DDBJ whole genome shotgun (WGS) entry which is preliminary data.</text>
</comment>
<dbReference type="PANTHER" id="PTHR32063:SF18">
    <property type="entry name" value="CATION EFFLUX SYSTEM PROTEIN"/>
    <property type="match status" value="1"/>
</dbReference>
<dbReference type="PATRIC" id="fig|1288298.3.peg.2770"/>
<feature type="transmembrane region" description="Helical" evidence="1">
    <location>
        <begin position="12"/>
        <end position="31"/>
    </location>
</feature>
<dbReference type="EMBL" id="AONH01000014">
    <property type="protein sequence ID" value="KGM87437.1"/>
    <property type="molecule type" value="Genomic_DNA"/>
</dbReference>
<dbReference type="PRINTS" id="PR00702">
    <property type="entry name" value="ACRIFLAVINRP"/>
</dbReference>
<keyword evidence="1" id="KW-1133">Transmembrane helix</keyword>
<dbReference type="Gene3D" id="3.30.2090.10">
    <property type="entry name" value="Multidrug efflux transporter AcrB TolC docking domain, DN and DC subdomains"/>
    <property type="match status" value="2"/>
</dbReference>
<dbReference type="RefSeq" id="WP_052115380.1">
    <property type="nucleotide sequence ID" value="NZ_KN293981.1"/>
</dbReference>
<dbReference type="Gene3D" id="1.20.1640.10">
    <property type="entry name" value="Multidrug efflux transporter AcrB transmembrane domain"/>
    <property type="match status" value="2"/>
</dbReference>
<sequence>MMGLTRAALDRWRLVVALTLVLIVTGVTTYFTHPSQEDPEITIRTAVVTARFPGMSAARVEQLLVKPIEEAARQIAEVDGIESAAQTGLATVKVDLRPDVTQVKPVWTTLRNRMTDLAPALPEGTLGPLVNDDYGRVAVTTLALHGADFSPAELRATARWLRDRLVTVPLVGRIDLYGVQEERIWIEFDRARLDQAGLTVERMLDAVADQNLILSAGALQTEDGFRYALRTDGVFEDWQDIGDVPVPLPSGGTTLLRDLAQISRGYVKPVRNPVFFNGNPAVTLGVSMVEGGAIQTFGAGLDAALSDLRRDLPLGLSLDLVTHQPPIVAASVAEATENLVQTIATVMAVVILFLGVRAGLIVGAIVPLSIVLALVGMALWGIPLHRISIAAVIIALGLLVDNGVVMAEDIKRRIDSGAPPRAAALEASRTLAVPLLTSSLTTILAFLPLMLASDATGEFLRALAQVLALTLMASWLLSVTVTPLLCVRFLRSTHATAESETRPGRGAQLYRALLRRALGARAFVLIGALVAFGMALAALGHVPTGLLPPSERAQFVLNLELPAGISEDETARVARRLAGFLADDTRNPEITGNVVYVGSGGPRFFLALSPPDPAPHIAFAVVNLADADSVAAVRARAEDWMRANLPEARGWTELLFLGKTPPGTVEIRLVGGDSDALFTAGRMVEGVFRGLEGTRQIRGDWANPVLQLTVLIDEARARRAGVAPSAVARTLAARFEGTHVTDYREGDRVIPVVIRAEEAARNTLDALADVTVLSADGVAVPLMQMAESGGELQPWVIRRVDQDRALTVSALHPDLSAAELLAQITPELEAMDMPPGVRWEPDGEVVAKTEANSALFATLPQCLLGIVLLLIWQFDSFRRPAIIFATIPLVLVGVAPGMILMNGILDFNALLGVLSLAGIIINNGIVLIERIDDERAGNDDLAQALVTACAARLRPIVMTTLTTILGLLPLHFFGGELWRGMTIVMMFGLGVGTLLTLFVVPCLYATIFANRRRHDYRSELP</sequence>
<feature type="transmembrane region" description="Helical" evidence="1">
    <location>
        <begin position="854"/>
        <end position="874"/>
    </location>
</feature>
<dbReference type="Gene3D" id="3.30.70.1320">
    <property type="entry name" value="Multidrug efflux transporter AcrB pore domain like"/>
    <property type="match status" value="1"/>
</dbReference>
<keyword evidence="1" id="KW-0812">Transmembrane</keyword>
<dbReference type="SUPFAM" id="SSF82714">
    <property type="entry name" value="Multidrug efflux transporter AcrB TolC docking domain, DN and DC subdomains"/>
    <property type="match status" value="2"/>
</dbReference>
<proteinExistence type="predicted"/>
<dbReference type="SUPFAM" id="SSF82866">
    <property type="entry name" value="Multidrug efflux transporter AcrB transmembrane domain"/>
    <property type="match status" value="2"/>
</dbReference>
<feature type="transmembrane region" description="Helical" evidence="1">
    <location>
        <begin position="980"/>
        <end position="1007"/>
    </location>
</feature>
<dbReference type="eggNOG" id="COG0841">
    <property type="taxonomic scope" value="Bacteria"/>
</dbReference>
<keyword evidence="1" id="KW-0472">Membrane</keyword>
<feature type="transmembrane region" description="Helical" evidence="1">
    <location>
        <begin position="388"/>
        <end position="410"/>
    </location>
</feature>
<dbReference type="InterPro" id="IPR001036">
    <property type="entry name" value="Acrflvin-R"/>
</dbReference>
<gene>
    <name evidence="2" type="ORF">rosmuc_02751</name>
</gene>
<feature type="transmembrane region" description="Helical" evidence="1">
    <location>
        <begin position="881"/>
        <end position="901"/>
    </location>
</feature>
<dbReference type="GO" id="GO:0042910">
    <property type="term" value="F:xenobiotic transmembrane transporter activity"/>
    <property type="evidence" value="ECO:0007669"/>
    <property type="project" value="TreeGrafter"/>
</dbReference>
<dbReference type="SUPFAM" id="SSF82693">
    <property type="entry name" value="Multidrug efflux transporter AcrB pore domain, PN1, PN2, PC1 and PC2 subdomains"/>
    <property type="match status" value="2"/>
</dbReference>
<feature type="transmembrane region" description="Helical" evidence="1">
    <location>
        <begin position="361"/>
        <end position="382"/>
    </location>
</feature>
<feature type="transmembrane region" description="Helical" evidence="1">
    <location>
        <begin position="463"/>
        <end position="487"/>
    </location>
</feature>
<protein>
    <submittedName>
        <fullName evidence="2">Cation/multidrug efflux pump</fullName>
    </submittedName>
</protein>
<dbReference type="Gene3D" id="3.30.70.1440">
    <property type="entry name" value="Multidrug efflux transporter AcrB pore domain"/>
    <property type="match status" value="1"/>
</dbReference>
<dbReference type="STRING" id="215743.ROSMUCSMR3_00448"/>
<dbReference type="GO" id="GO:0005886">
    <property type="term" value="C:plasma membrane"/>
    <property type="evidence" value="ECO:0007669"/>
    <property type="project" value="TreeGrafter"/>
</dbReference>